<sequence length="158" mass="17265">MKKLLYILSLVAMFAACSSEDDKSFTPADHSGVHQWTTSVKIGVDSSDVDNKKDVYATVPTRELSVEGTTAILKFYTYKVVPVADAHDQVDLYVVETRDGVVRQSAVDELVVEFQSSCKGGNPSSERYVGKSFHGTEFASSSKVDNLTKSECSEVIPD</sequence>
<organism evidence="2 3">
    <name type="scientific">Flammeovirga aprica JL-4</name>
    <dbReference type="NCBI Taxonomy" id="694437"/>
    <lineage>
        <taxon>Bacteria</taxon>
        <taxon>Pseudomonadati</taxon>
        <taxon>Bacteroidota</taxon>
        <taxon>Cytophagia</taxon>
        <taxon>Cytophagales</taxon>
        <taxon>Flammeovirgaceae</taxon>
        <taxon>Flammeovirga</taxon>
    </lineage>
</organism>
<name>A0A7X9P0J8_9BACT</name>
<keyword evidence="1" id="KW-0732">Signal</keyword>
<evidence type="ECO:0000256" key="1">
    <source>
        <dbReference type="SAM" id="SignalP"/>
    </source>
</evidence>
<feature type="signal peptide" evidence="1">
    <location>
        <begin position="1"/>
        <end position="18"/>
    </location>
</feature>
<comment type="caution">
    <text evidence="2">The sequence shown here is derived from an EMBL/GenBank/DDBJ whole genome shotgun (WGS) entry which is preliminary data.</text>
</comment>
<evidence type="ECO:0000313" key="3">
    <source>
        <dbReference type="Proteomes" id="UP000576082"/>
    </source>
</evidence>
<dbReference type="PROSITE" id="PS51257">
    <property type="entry name" value="PROKAR_LIPOPROTEIN"/>
    <property type="match status" value="1"/>
</dbReference>
<gene>
    <name evidence="2" type="ORF">HHU12_05075</name>
</gene>
<dbReference type="RefSeq" id="WP_169655594.1">
    <property type="nucleotide sequence ID" value="NZ_JABANE010000009.1"/>
</dbReference>
<feature type="chain" id="PRO_5031501577" description="Lipoprotein" evidence="1">
    <location>
        <begin position="19"/>
        <end position="158"/>
    </location>
</feature>
<evidence type="ECO:0008006" key="4">
    <source>
        <dbReference type="Google" id="ProtNLM"/>
    </source>
</evidence>
<dbReference type="Proteomes" id="UP000576082">
    <property type="component" value="Unassembled WGS sequence"/>
</dbReference>
<dbReference type="EMBL" id="JABANE010000009">
    <property type="protein sequence ID" value="NME67329.1"/>
    <property type="molecule type" value="Genomic_DNA"/>
</dbReference>
<evidence type="ECO:0000313" key="2">
    <source>
        <dbReference type="EMBL" id="NME67329.1"/>
    </source>
</evidence>
<dbReference type="AlphaFoldDB" id="A0A7X9P0J8"/>
<protein>
    <recommendedName>
        <fullName evidence="4">Lipoprotein</fullName>
    </recommendedName>
</protein>
<proteinExistence type="predicted"/>
<keyword evidence="3" id="KW-1185">Reference proteome</keyword>
<reference evidence="2 3" key="1">
    <citation type="submission" date="2020-04" db="EMBL/GenBank/DDBJ databases">
        <title>Flammeovirga sp. SR4, a novel species isolated from seawater.</title>
        <authorList>
            <person name="Wang X."/>
        </authorList>
    </citation>
    <scope>NUCLEOTIDE SEQUENCE [LARGE SCALE GENOMIC DNA]</scope>
    <source>
        <strain evidence="2 3">ATCC 23126</strain>
    </source>
</reference>
<accession>A0A7X9P0J8</accession>